<dbReference type="KEGG" id="atr:18422425"/>
<evidence type="ECO:0000313" key="3">
    <source>
        <dbReference type="EMBL" id="ERM94397.1"/>
    </source>
</evidence>
<reference evidence="4" key="1">
    <citation type="journal article" date="2013" name="Science">
        <title>The Amborella genome and the evolution of flowering plants.</title>
        <authorList>
            <consortium name="Amborella Genome Project"/>
        </authorList>
    </citation>
    <scope>NUCLEOTIDE SEQUENCE [LARGE SCALE GENOMIC DNA]</scope>
</reference>
<dbReference type="OMA" id="MHSRFKE"/>
<name>W1NF21_AMBTC</name>
<organism evidence="3 4">
    <name type="scientific">Amborella trichopoda</name>
    <dbReference type="NCBI Taxonomy" id="13333"/>
    <lineage>
        <taxon>Eukaryota</taxon>
        <taxon>Viridiplantae</taxon>
        <taxon>Streptophyta</taxon>
        <taxon>Embryophyta</taxon>
        <taxon>Tracheophyta</taxon>
        <taxon>Spermatophyta</taxon>
        <taxon>Magnoliopsida</taxon>
        <taxon>Amborellales</taxon>
        <taxon>Amborellaceae</taxon>
        <taxon>Amborella</taxon>
    </lineage>
</organism>
<dbReference type="SUPFAM" id="SSF52833">
    <property type="entry name" value="Thioredoxin-like"/>
    <property type="match status" value="1"/>
</dbReference>
<dbReference type="eggNOG" id="KOG2824">
    <property type="taxonomic scope" value="Eukaryota"/>
</dbReference>
<feature type="region of interest" description="Disordered" evidence="1">
    <location>
        <begin position="56"/>
        <end position="78"/>
    </location>
</feature>
<accession>W1NF21</accession>
<feature type="compositionally biased region" description="Basic and acidic residues" evidence="1">
    <location>
        <begin position="206"/>
        <end position="217"/>
    </location>
</feature>
<dbReference type="PANTHER" id="PTHR45669">
    <property type="entry name" value="GLUTAREDOXIN DOMAIN-CONTAINING CYSTEINE-RICH PROTEIN CG12206-RELATED"/>
    <property type="match status" value="1"/>
</dbReference>
<dbReference type="AlphaFoldDB" id="W1NF21"/>
<evidence type="ECO:0000313" key="4">
    <source>
        <dbReference type="Proteomes" id="UP000017836"/>
    </source>
</evidence>
<feature type="region of interest" description="Disordered" evidence="1">
    <location>
        <begin position="187"/>
        <end position="223"/>
    </location>
</feature>
<dbReference type="CDD" id="cd03031">
    <property type="entry name" value="GRX_GRX_like"/>
    <property type="match status" value="1"/>
</dbReference>
<dbReference type="EMBL" id="KI397513">
    <property type="protein sequence ID" value="ERM94397.1"/>
    <property type="molecule type" value="Genomic_DNA"/>
</dbReference>
<feature type="region of interest" description="Disordered" evidence="1">
    <location>
        <begin position="1"/>
        <end position="40"/>
    </location>
</feature>
<feature type="compositionally biased region" description="Basic residues" evidence="1">
    <location>
        <begin position="31"/>
        <end position="40"/>
    </location>
</feature>
<feature type="domain" description="Glutaredoxin" evidence="2">
    <location>
        <begin position="380"/>
        <end position="452"/>
    </location>
</feature>
<evidence type="ECO:0000256" key="1">
    <source>
        <dbReference type="SAM" id="MobiDB-lite"/>
    </source>
</evidence>
<dbReference type="OrthoDB" id="423313at2759"/>
<dbReference type="HOGENOM" id="CLU_029893_0_0_1"/>
<dbReference type="PANTHER" id="PTHR45669:SF30">
    <property type="entry name" value="OS04G0641300 PROTEIN"/>
    <property type="match status" value="1"/>
</dbReference>
<gene>
    <name evidence="3" type="ORF">AMTR_s00010p00253600</name>
</gene>
<dbReference type="PROSITE" id="PS51354">
    <property type="entry name" value="GLUTAREDOXIN_2"/>
    <property type="match status" value="1"/>
</dbReference>
<protein>
    <recommendedName>
        <fullName evidence="2">Glutaredoxin domain-containing protein</fullName>
    </recommendedName>
</protein>
<feature type="region of interest" description="Disordered" evidence="1">
    <location>
        <begin position="291"/>
        <end position="320"/>
    </location>
</feature>
<feature type="compositionally biased region" description="Basic and acidic residues" evidence="1">
    <location>
        <begin position="291"/>
        <end position="300"/>
    </location>
</feature>
<dbReference type="STRING" id="13333.W1NF21"/>
<keyword evidence="4" id="KW-1185">Reference proteome</keyword>
<sequence length="530" mass="58182">MGCAGSKVVRRRARANPSSPLTRSFSMPVHHPAREKGHSRHVVALTSTTYGTLKMDMSPVKEPFSEEEDDGEPEEKVSFKPKKACLDPLLEASAKILFDFSSPKKPVDEEPETINTWELMAGLEDTSPLHPNPVLDRSFSFHTTRDLGQVFPDPLYPAFKATKPMDIKAIEPTKPIVSIPMEPTAPLVSEPTDPMDPKAIGPTKTEPTKSVEPKSTDPTEPILFQPKSMEPIEPQFEPIEPSPKGSIGLDSKEEEAMSCIKPLWMQPQGESILSDFDPEVMSTFRKALEELSPKSSDRAHGSWTTAQDRLNGPKPKGGIVQSRVSTFQDQIDSRLARKAKDIGKIELNSNQNSLDSGKNASDTVQSVELEGSCMEEEGVVVYYTSLRGIRKTFEDCCNVRLILQGFRVVMDERDVSMHSRFKEELKARLGGVPKGGGASLNLPLVFVRGRCIGGAEEIKRIHENGGLGRILEGLPTVREGGCVSCEGCGGVKFVPCGECYGSRKVIFEDGALQRCPRCNENGIVRCPLCC</sequence>
<dbReference type="Gramene" id="ERM94397">
    <property type="protein sequence ID" value="ERM94397"/>
    <property type="gene ID" value="AMTR_s00010p00253600"/>
</dbReference>
<proteinExistence type="predicted"/>
<dbReference type="Pfam" id="PF00462">
    <property type="entry name" value="Glutaredoxin"/>
    <property type="match status" value="1"/>
</dbReference>
<dbReference type="Proteomes" id="UP000017836">
    <property type="component" value="Unassembled WGS sequence"/>
</dbReference>
<dbReference type="InterPro" id="IPR036249">
    <property type="entry name" value="Thioredoxin-like_sf"/>
</dbReference>
<dbReference type="Gene3D" id="3.40.30.10">
    <property type="entry name" value="Glutaredoxin"/>
    <property type="match status" value="1"/>
</dbReference>
<dbReference type="InterPro" id="IPR002109">
    <property type="entry name" value="Glutaredoxin"/>
</dbReference>
<dbReference type="Pfam" id="PF23733">
    <property type="entry name" value="GRXCR1-2_C"/>
    <property type="match status" value="1"/>
</dbReference>
<feature type="compositionally biased region" description="Polar residues" evidence="1">
    <location>
        <begin position="16"/>
        <end position="25"/>
    </location>
</feature>
<evidence type="ECO:0000259" key="2">
    <source>
        <dbReference type="Pfam" id="PF00462"/>
    </source>
</evidence>